<keyword evidence="6" id="KW-0206">Cytoskeleton</keyword>
<keyword evidence="4" id="KW-0677">Repeat</keyword>
<organism evidence="9 10">
    <name type="scientific">Kipferlia bialata</name>
    <dbReference type="NCBI Taxonomy" id="797122"/>
    <lineage>
        <taxon>Eukaryota</taxon>
        <taxon>Metamonada</taxon>
        <taxon>Carpediemonas-like organisms</taxon>
        <taxon>Kipferlia</taxon>
    </lineage>
</organism>
<evidence type="ECO:0000256" key="4">
    <source>
        <dbReference type="ARBA" id="ARBA00022737"/>
    </source>
</evidence>
<dbReference type="OrthoDB" id="1935234at2759"/>
<evidence type="ECO:0000313" key="10">
    <source>
        <dbReference type="Proteomes" id="UP000265618"/>
    </source>
</evidence>
<protein>
    <recommendedName>
        <fullName evidence="11">Guanine nucleotide-binding protein subunit beta-like protein</fullName>
    </recommendedName>
</protein>
<dbReference type="PROSITE" id="PS50082">
    <property type="entry name" value="WD_REPEATS_2"/>
    <property type="match status" value="1"/>
</dbReference>
<evidence type="ECO:0000313" key="9">
    <source>
        <dbReference type="EMBL" id="GIQ87983.1"/>
    </source>
</evidence>
<evidence type="ECO:0000256" key="1">
    <source>
        <dbReference type="ARBA" id="ARBA00004430"/>
    </source>
</evidence>
<accession>A0A9K3D644</accession>
<dbReference type="Proteomes" id="UP000265618">
    <property type="component" value="Unassembled WGS sequence"/>
</dbReference>
<evidence type="ECO:0000256" key="7">
    <source>
        <dbReference type="ARBA" id="ARBA00023273"/>
    </source>
</evidence>
<dbReference type="Pfam" id="PF00400">
    <property type="entry name" value="WD40"/>
    <property type="match status" value="1"/>
</dbReference>
<dbReference type="SUPFAM" id="SSF50978">
    <property type="entry name" value="WD40 repeat-like"/>
    <property type="match status" value="1"/>
</dbReference>
<dbReference type="PANTHER" id="PTHR14885">
    <property type="entry name" value="CILIA- AND FLAGELLA-ASSOCIATED PROTEIN 43-RELATED"/>
    <property type="match status" value="1"/>
</dbReference>
<dbReference type="InterPro" id="IPR015943">
    <property type="entry name" value="WD40/YVTN_repeat-like_dom_sf"/>
</dbReference>
<dbReference type="InterPro" id="IPR036322">
    <property type="entry name" value="WD40_repeat_dom_sf"/>
</dbReference>
<reference evidence="9 10" key="1">
    <citation type="journal article" date="2018" name="PLoS ONE">
        <title>The draft genome of Kipferlia bialata reveals reductive genome evolution in fornicate parasites.</title>
        <authorList>
            <person name="Tanifuji G."/>
            <person name="Takabayashi S."/>
            <person name="Kume K."/>
            <person name="Takagi M."/>
            <person name="Nakayama T."/>
            <person name="Kamikawa R."/>
            <person name="Inagaki Y."/>
            <person name="Hashimoto T."/>
        </authorList>
    </citation>
    <scope>NUCLEOTIDE SEQUENCE [LARGE SCALE GENOMIC DNA]</scope>
    <source>
        <strain evidence="9">NY0173</strain>
    </source>
</reference>
<keyword evidence="3 8" id="KW-0853">WD repeat</keyword>
<keyword evidence="2" id="KW-0963">Cytoplasm</keyword>
<keyword evidence="5" id="KW-0175">Coiled coil</keyword>
<evidence type="ECO:0008006" key="11">
    <source>
        <dbReference type="Google" id="ProtNLM"/>
    </source>
</evidence>
<name>A0A9K3D644_9EUKA</name>
<evidence type="ECO:0000256" key="5">
    <source>
        <dbReference type="ARBA" id="ARBA00023054"/>
    </source>
</evidence>
<evidence type="ECO:0000256" key="3">
    <source>
        <dbReference type="ARBA" id="ARBA00022574"/>
    </source>
</evidence>
<dbReference type="EMBL" id="BDIP01003664">
    <property type="protein sequence ID" value="GIQ87983.1"/>
    <property type="molecule type" value="Genomic_DNA"/>
</dbReference>
<dbReference type="Gene3D" id="2.130.10.10">
    <property type="entry name" value="YVTN repeat-like/Quinoprotein amine dehydrogenase"/>
    <property type="match status" value="1"/>
</dbReference>
<dbReference type="PANTHER" id="PTHR14885:SF3">
    <property type="entry name" value="CILIA- AND FLAGELLA-ASSOCIATED PROTEIN 44"/>
    <property type="match status" value="1"/>
</dbReference>
<feature type="repeat" description="WD" evidence="8">
    <location>
        <begin position="123"/>
        <end position="157"/>
    </location>
</feature>
<feature type="non-terminal residue" evidence="9">
    <location>
        <position position="324"/>
    </location>
</feature>
<keyword evidence="7" id="KW-0966">Cell projection</keyword>
<comment type="subcellular location">
    <subcellularLocation>
        <location evidence="1">Cytoplasm</location>
        <location evidence="1">Cytoskeleton</location>
        <location evidence="1">Cilium axoneme</location>
    </subcellularLocation>
</comment>
<dbReference type="AlphaFoldDB" id="A0A9K3D644"/>
<feature type="non-terminal residue" evidence="9">
    <location>
        <position position="1"/>
    </location>
</feature>
<gene>
    <name evidence="9" type="ORF">KIPB_010138</name>
</gene>
<comment type="caution">
    <text evidence="9">The sequence shown here is derived from an EMBL/GenBank/DDBJ whole genome shotgun (WGS) entry which is preliminary data.</text>
</comment>
<evidence type="ECO:0000256" key="8">
    <source>
        <dbReference type="PROSITE-ProRule" id="PRU00221"/>
    </source>
</evidence>
<dbReference type="GO" id="GO:0005930">
    <property type="term" value="C:axoneme"/>
    <property type="evidence" value="ECO:0007669"/>
    <property type="project" value="UniProtKB-SubCell"/>
</dbReference>
<proteinExistence type="predicted"/>
<sequence>VAWPARWSVTDNEALFDKIQTLPETCPGGKDFIANYKSILSQTSLLPCPWLEEHYSEPRDKRLVDEGYTPRVMGDKLELRAYTLDRGTAYAVGMALVGTPVKTVVLRYRDMWKWQEGTVMLRAKASSQAVYSVSFSPRYSGVLTTGGQGHIKFWEMSDTFTGLKLTGEVGKFGLLDISDTHAFAELPGGIVLSGTDNGDLLLWDGNLVRLVLKRSDGTPCHDGSVDMVRLDTNSMLAADAVNNGRPFDVVVTAGRDGYIRVWSLEEVIQSQYFVFEGDGEGEARGSMIVEIVPVAEIAVGPTARVTSMARRDHLLLPGEMDEAG</sequence>
<evidence type="ECO:0000256" key="6">
    <source>
        <dbReference type="ARBA" id="ARBA00023212"/>
    </source>
</evidence>
<keyword evidence="10" id="KW-1185">Reference proteome</keyword>
<evidence type="ECO:0000256" key="2">
    <source>
        <dbReference type="ARBA" id="ARBA00022490"/>
    </source>
</evidence>
<dbReference type="InterPro" id="IPR001680">
    <property type="entry name" value="WD40_rpt"/>
</dbReference>